<organism evidence="2 3">
    <name type="scientific">Sorangium cellulosum</name>
    <name type="common">Polyangium cellulosum</name>
    <dbReference type="NCBI Taxonomy" id="56"/>
    <lineage>
        <taxon>Bacteria</taxon>
        <taxon>Pseudomonadati</taxon>
        <taxon>Myxococcota</taxon>
        <taxon>Polyangia</taxon>
        <taxon>Polyangiales</taxon>
        <taxon>Polyangiaceae</taxon>
        <taxon>Sorangium</taxon>
    </lineage>
</organism>
<feature type="region of interest" description="Disordered" evidence="1">
    <location>
        <begin position="27"/>
        <end position="51"/>
    </location>
</feature>
<proteinExistence type="predicted"/>
<feature type="compositionally biased region" description="Gly residues" evidence="1">
    <location>
        <begin position="27"/>
        <end position="50"/>
    </location>
</feature>
<dbReference type="RefSeq" id="WP_129348146.1">
    <property type="nucleotide sequence ID" value="NZ_CP012670.1"/>
</dbReference>
<dbReference type="AlphaFoldDB" id="A0A4P2Q1I5"/>
<sequence length="387" mass="39276">MRHWILGTIGAASIAAAAWGCGSGKTGGGAGAEGGGGNTPGVASGGGESGSHGAACTLAAQGIEVSGGRGIAPAIVWTGEGFVVAWQEREADEGDIHLAALDADGNKLGEEVIEGGPSASSHPSVHRDGAGLVVLWQDREGAGSVVRGRRATLAGVPEGAAFEVARSGAAESWPVTAASRDRVMVAWMDAGGAQLGFLHSSALESAMSLQEAQFPAVATDGERTALAWAEGDAIAFARPSPGSTALDPITHDGVAAKVTRVALGGDDAFVAWEDTRSGTEQIRAIRISAQDEVSREVLVSQGEGSANWPALAWTGRNLAVAYYQFRGGPSAVFVALLSPDLTPAGVELEVSGDVPARYPALAWTGQELGIAYAVTDQGIRLSRASCR</sequence>
<dbReference type="OrthoDB" id="5501897at2"/>
<protein>
    <submittedName>
        <fullName evidence="2">Uncharacterized protein</fullName>
    </submittedName>
</protein>
<name>A0A4P2Q1I5_SORCE</name>
<evidence type="ECO:0000313" key="2">
    <source>
        <dbReference type="EMBL" id="AUX23084.1"/>
    </source>
</evidence>
<evidence type="ECO:0000313" key="3">
    <source>
        <dbReference type="Proteomes" id="UP000295781"/>
    </source>
</evidence>
<dbReference type="EMBL" id="CP012670">
    <property type="protein sequence ID" value="AUX23084.1"/>
    <property type="molecule type" value="Genomic_DNA"/>
</dbReference>
<dbReference type="Proteomes" id="UP000295781">
    <property type="component" value="Chromosome"/>
</dbReference>
<dbReference type="SUPFAM" id="SSF82171">
    <property type="entry name" value="DPP6 N-terminal domain-like"/>
    <property type="match status" value="1"/>
</dbReference>
<accession>A0A4P2Q1I5</accession>
<evidence type="ECO:0000256" key="1">
    <source>
        <dbReference type="SAM" id="MobiDB-lite"/>
    </source>
</evidence>
<gene>
    <name evidence="2" type="ORF">SOCEGT47_036030</name>
</gene>
<reference evidence="2 3" key="1">
    <citation type="submission" date="2015-09" db="EMBL/GenBank/DDBJ databases">
        <title>Sorangium comparison.</title>
        <authorList>
            <person name="Zaburannyi N."/>
            <person name="Bunk B."/>
            <person name="Overmann J."/>
            <person name="Mueller R."/>
        </authorList>
    </citation>
    <scope>NUCLEOTIDE SEQUENCE [LARGE SCALE GENOMIC DNA]</scope>
    <source>
        <strain evidence="2 3">So ceGT47</strain>
    </source>
</reference>